<dbReference type="PROSITE" id="PS01071">
    <property type="entry name" value="GRPE"/>
    <property type="match status" value="1"/>
</dbReference>
<dbReference type="SUPFAM" id="SSF51064">
    <property type="entry name" value="Head domain of nucleotide exchange factor GrpE"/>
    <property type="match status" value="1"/>
</dbReference>
<keyword evidence="3" id="KW-0963">Cytoplasm</keyword>
<dbReference type="GO" id="GO:0042803">
    <property type="term" value="F:protein homodimerization activity"/>
    <property type="evidence" value="ECO:0007669"/>
    <property type="project" value="InterPro"/>
</dbReference>
<dbReference type="GO" id="GO:0000774">
    <property type="term" value="F:adenyl-nucleotide exchange factor activity"/>
    <property type="evidence" value="ECO:0007669"/>
    <property type="project" value="InterPro"/>
</dbReference>
<dbReference type="AlphaFoldDB" id="A0A7W7HVM1"/>
<accession>A0A7W7HVM1</accession>
<dbReference type="PANTHER" id="PTHR21237">
    <property type="entry name" value="GRPE PROTEIN"/>
    <property type="match status" value="1"/>
</dbReference>
<sequence length="180" mass="19405">MTDQKREPAATGAAAPSGPPEPAADGAAQQLRDETAELRAQLAQSDERYRRAVADFDNLRKRMARDAHREREDERARVAARWLPVLDNLELALQHAAAEPSSIVSGLEAVRQQALAVLADLGYPLRDDLNEPFDPSRHEAVAVLPADDAAPGTILQVVRPGYGTDEHPLRPAAVVVAKGA</sequence>
<keyword evidence="2 3" id="KW-0143">Chaperone</keyword>
<evidence type="ECO:0000256" key="3">
    <source>
        <dbReference type="HAMAP-Rule" id="MF_01151"/>
    </source>
</evidence>
<dbReference type="GO" id="GO:0051082">
    <property type="term" value="F:unfolded protein binding"/>
    <property type="evidence" value="ECO:0007669"/>
    <property type="project" value="TreeGrafter"/>
</dbReference>
<dbReference type="GO" id="GO:0051087">
    <property type="term" value="F:protein-folding chaperone binding"/>
    <property type="evidence" value="ECO:0007669"/>
    <property type="project" value="InterPro"/>
</dbReference>
<evidence type="ECO:0000256" key="5">
    <source>
        <dbReference type="RuleBase" id="RU004478"/>
    </source>
</evidence>
<evidence type="ECO:0000313" key="8">
    <source>
        <dbReference type="Proteomes" id="UP000578112"/>
    </source>
</evidence>
<dbReference type="RefSeq" id="WP_184991931.1">
    <property type="nucleotide sequence ID" value="NZ_BOMK01000001.1"/>
</dbReference>
<evidence type="ECO:0000256" key="4">
    <source>
        <dbReference type="RuleBase" id="RU000639"/>
    </source>
</evidence>
<comment type="function">
    <text evidence="3 4">Participates actively in the response to hyperosmotic and heat shock by preventing the aggregation of stress-denatured proteins, in association with DnaK and GrpE. It is the nucleotide exchange factor for DnaK and may function as a thermosensor. Unfolded proteins bind initially to DnaJ; upon interaction with the DnaJ-bound protein, DnaK hydrolyzes its bound ATP, resulting in the formation of a stable complex. GrpE releases ADP from DnaK; ATP binding to DnaK triggers the release of the substrate protein, thus completing the reaction cycle. Several rounds of ATP-dependent interactions between DnaJ, DnaK and GrpE are required for fully efficient folding.</text>
</comment>
<dbReference type="HAMAP" id="MF_01151">
    <property type="entry name" value="GrpE"/>
    <property type="match status" value="1"/>
</dbReference>
<proteinExistence type="inferred from homology"/>
<comment type="subcellular location">
    <subcellularLocation>
        <location evidence="3">Cytoplasm</location>
    </subcellularLocation>
</comment>
<organism evidence="7 8">
    <name type="scientific">Actinoplanes digitatis</name>
    <dbReference type="NCBI Taxonomy" id="1868"/>
    <lineage>
        <taxon>Bacteria</taxon>
        <taxon>Bacillati</taxon>
        <taxon>Actinomycetota</taxon>
        <taxon>Actinomycetes</taxon>
        <taxon>Micromonosporales</taxon>
        <taxon>Micromonosporaceae</taxon>
        <taxon>Actinoplanes</taxon>
    </lineage>
</organism>
<gene>
    <name evidence="3" type="primary">grpE</name>
    <name evidence="7" type="ORF">BJ971_002057</name>
</gene>
<reference evidence="7 8" key="1">
    <citation type="submission" date="2020-08" db="EMBL/GenBank/DDBJ databases">
        <title>Sequencing the genomes of 1000 actinobacteria strains.</title>
        <authorList>
            <person name="Klenk H.-P."/>
        </authorList>
    </citation>
    <scope>NUCLEOTIDE SEQUENCE [LARGE SCALE GENOMIC DNA]</scope>
    <source>
        <strain evidence="7 8">DSM 43149</strain>
    </source>
</reference>
<evidence type="ECO:0000256" key="2">
    <source>
        <dbReference type="ARBA" id="ARBA00023186"/>
    </source>
</evidence>
<dbReference type="GO" id="GO:0006457">
    <property type="term" value="P:protein folding"/>
    <property type="evidence" value="ECO:0007669"/>
    <property type="project" value="InterPro"/>
</dbReference>
<evidence type="ECO:0000313" key="7">
    <source>
        <dbReference type="EMBL" id="MBB4761501.1"/>
    </source>
</evidence>
<dbReference type="SUPFAM" id="SSF58014">
    <property type="entry name" value="Coiled-coil domain of nucleotide exchange factor GrpE"/>
    <property type="match status" value="1"/>
</dbReference>
<evidence type="ECO:0000256" key="1">
    <source>
        <dbReference type="ARBA" id="ARBA00009054"/>
    </source>
</evidence>
<keyword evidence="3 4" id="KW-0346">Stress response</keyword>
<dbReference type="Proteomes" id="UP000578112">
    <property type="component" value="Unassembled WGS sequence"/>
</dbReference>
<feature type="region of interest" description="Disordered" evidence="6">
    <location>
        <begin position="1"/>
        <end position="31"/>
    </location>
</feature>
<dbReference type="InterPro" id="IPR013805">
    <property type="entry name" value="GrpE_CC"/>
</dbReference>
<dbReference type="Gene3D" id="2.30.22.10">
    <property type="entry name" value="Head domain of nucleotide exchange factor GrpE"/>
    <property type="match status" value="1"/>
</dbReference>
<dbReference type="Gene3D" id="3.90.20.20">
    <property type="match status" value="1"/>
</dbReference>
<comment type="subunit">
    <text evidence="3">Homodimer.</text>
</comment>
<dbReference type="PRINTS" id="PR00773">
    <property type="entry name" value="GRPEPROTEIN"/>
</dbReference>
<dbReference type="PANTHER" id="PTHR21237:SF23">
    <property type="entry name" value="GRPE PROTEIN HOMOLOG, MITOCHONDRIAL"/>
    <property type="match status" value="1"/>
</dbReference>
<keyword evidence="8" id="KW-1185">Reference proteome</keyword>
<dbReference type="InterPro" id="IPR009012">
    <property type="entry name" value="GrpE_head"/>
</dbReference>
<dbReference type="GO" id="GO:0005737">
    <property type="term" value="C:cytoplasm"/>
    <property type="evidence" value="ECO:0007669"/>
    <property type="project" value="UniProtKB-SubCell"/>
</dbReference>
<name>A0A7W7HVM1_9ACTN</name>
<comment type="similarity">
    <text evidence="1 3 5">Belongs to the GrpE family.</text>
</comment>
<dbReference type="InterPro" id="IPR000740">
    <property type="entry name" value="GrpE"/>
</dbReference>
<protein>
    <recommendedName>
        <fullName evidence="3 4">Protein GrpE</fullName>
    </recommendedName>
    <alternativeName>
        <fullName evidence="3">HSP-70 cofactor</fullName>
    </alternativeName>
</protein>
<dbReference type="EMBL" id="JACHNH010000001">
    <property type="protein sequence ID" value="MBB4761501.1"/>
    <property type="molecule type" value="Genomic_DNA"/>
</dbReference>
<dbReference type="Pfam" id="PF01025">
    <property type="entry name" value="GrpE"/>
    <property type="match status" value="1"/>
</dbReference>
<comment type="caution">
    <text evidence="7">The sequence shown here is derived from an EMBL/GenBank/DDBJ whole genome shotgun (WGS) entry which is preliminary data.</text>
</comment>
<dbReference type="CDD" id="cd00446">
    <property type="entry name" value="GrpE"/>
    <property type="match status" value="1"/>
</dbReference>
<evidence type="ECO:0000256" key="6">
    <source>
        <dbReference type="SAM" id="MobiDB-lite"/>
    </source>
</evidence>